<name>A0ABS1M7A3_9NOCA</name>
<keyword evidence="1" id="KW-1133">Transmembrane helix</keyword>
<feature type="transmembrane region" description="Helical" evidence="1">
    <location>
        <begin position="182"/>
        <end position="200"/>
    </location>
</feature>
<dbReference type="Proteomes" id="UP000602198">
    <property type="component" value="Unassembled WGS sequence"/>
</dbReference>
<feature type="transmembrane region" description="Helical" evidence="1">
    <location>
        <begin position="26"/>
        <end position="49"/>
    </location>
</feature>
<proteinExistence type="predicted"/>
<accession>A0ABS1M7A3</accession>
<dbReference type="RefSeq" id="WP_201948736.1">
    <property type="nucleotide sequence ID" value="NZ_JAERRJ010000006.1"/>
</dbReference>
<sequence length="275" mass="27602">MILTAVPEPVVRAANSEVRKVISVKAYAVLAAVVAAAGIAAFAVLAFTAEPIEWAGVVPESLGVGGIAVAAALGLAVVLAGIFGAEATGAEYRYGTLAAGSLFTPDRNVLLGAKLAVTAAFSLATVLVVEVVGFGLVLLVARGKITVGGQHLAVLAGVALAVVCWSVIGAALGFLLRNPGRAVTVVVGLLIAEPLLWLIANALGIPAVCTVLPVSATVGSITGGVIPENVAFIAPTPAAIVLLLLWATAAGTAAWWDFTRREPADTSALRFGGRN</sequence>
<reference evidence="2 3" key="1">
    <citation type="submission" date="2021-01" db="EMBL/GenBank/DDBJ databases">
        <title>WGS of actinomycetes isolated from Thailand.</title>
        <authorList>
            <person name="Thawai C."/>
        </authorList>
    </citation>
    <scope>NUCLEOTIDE SEQUENCE [LARGE SCALE GENOMIC DNA]</scope>
    <source>
        <strain evidence="2 3">LPG 2</strain>
    </source>
</reference>
<feature type="transmembrane region" description="Helical" evidence="1">
    <location>
        <begin position="232"/>
        <end position="256"/>
    </location>
</feature>
<feature type="transmembrane region" description="Helical" evidence="1">
    <location>
        <begin position="115"/>
        <end position="140"/>
    </location>
</feature>
<keyword evidence="1" id="KW-0812">Transmembrane</keyword>
<comment type="caution">
    <text evidence="2">The sequence shown here is derived from an EMBL/GenBank/DDBJ whole genome shotgun (WGS) entry which is preliminary data.</text>
</comment>
<dbReference type="EMBL" id="JAERRJ010000006">
    <property type="protein sequence ID" value="MBL1076176.1"/>
    <property type="molecule type" value="Genomic_DNA"/>
</dbReference>
<evidence type="ECO:0000313" key="2">
    <source>
        <dbReference type="EMBL" id="MBL1076176.1"/>
    </source>
</evidence>
<protein>
    <submittedName>
        <fullName evidence="2">ABC transporter permease</fullName>
    </submittedName>
</protein>
<evidence type="ECO:0000256" key="1">
    <source>
        <dbReference type="SAM" id="Phobius"/>
    </source>
</evidence>
<feature type="transmembrane region" description="Helical" evidence="1">
    <location>
        <begin position="61"/>
        <end position="83"/>
    </location>
</feature>
<gene>
    <name evidence="2" type="ORF">JK358_17395</name>
</gene>
<evidence type="ECO:0000313" key="3">
    <source>
        <dbReference type="Proteomes" id="UP000602198"/>
    </source>
</evidence>
<keyword evidence="3" id="KW-1185">Reference proteome</keyword>
<feature type="transmembrane region" description="Helical" evidence="1">
    <location>
        <begin position="152"/>
        <end position="176"/>
    </location>
</feature>
<organism evidence="2 3">
    <name type="scientific">Nocardia acididurans</name>
    <dbReference type="NCBI Taxonomy" id="2802282"/>
    <lineage>
        <taxon>Bacteria</taxon>
        <taxon>Bacillati</taxon>
        <taxon>Actinomycetota</taxon>
        <taxon>Actinomycetes</taxon>
        <taxon>Mycobacteriales</taxon>
        <taxon>Nocardiaceae</taxon>
        <taxon>Nocardia</taxon>
    </lineage>
</organism>
<keyword evidence="1" id="KW-0472">Membrane</keyword>